<dbReference type="Pfam" id="PF07693">
    <property type="entry name" value="KAP_NTPase"/>
    <property type="match status" value="1"/>
</dbReference>
<name>A0A5J4RWC3_9ZZZZ</name>
<reference evidence="3" key="1">
    <citation type="submission" date="2019-03" db="EMBL/GenBank/DDBJ databases">
        <title>Single cell metagenomics reveals metabolic interactions within the superorganism composed of flagellate Streblomastix strix and complex community of Bacteroidetes bacteria on its surface.</title>
        <authorList>
            <person name="Treitli S.C."/>
            <person name="Kolisko M."/>
            <person name="Husnik F."/>
            <person name="Keeling P."/>
            <person name="Hampl V."/>
        </authorList>
    </citation>
    <scope>NUCLEOTIDE SEQUENCE</scope>
    <source>
        <strain evidence="3">STM</strain>
    </source>
</reference>
<dbReference type="AlphaFoldDB" id="A0A5J4RWC3"/>
<comment type="caution">
    <text evidence="3">The sequence shown here is derived from an EMBL/GenBank/DDBJ whole genome shotgun (WGS) entry which is preliminary data.</text>
</comment>
<proteinExistence type="predicted"/>
<dbReference type="InterPro" id="IPR027417">
    <property type="entry name" value="P-loop_NTPase"/>
</dbReference>
<keyword evidence="1" id="KW-0472">Membrane</keyword>
<dbReference type="EMBL" id="SNRY01000628">
    <property type="protein sequence ID" value="KAA6338306.1"/>
    <property type="molecule type" value="Genomic_DNA"/>
</dbReference>
<evidence type="ECO:0000313" key="3">
    <source>
        <dbReference type="EMBL" id="KAA6338306.1"/>
    </source>
</evidence>
<evidence type="ECO:0000259" key="2">
    <source>
        <dbReference type="Pfam" id="PF07693"/>
    </source>
</evidence>
<feature type="transmembrane region" description="Helical" evidence="1">
    <location>
        <begin position="172"/>
        <end position="195"/>
    </location>
</feature>
<evidence type="ECO:0000256" key="1">
    <source>
        <dbReference type="SAM" id="Phobius"/>
    </source>
</evidence>
<dbReference type="InterPro" id="IPR011646">
    <property type="entry name" value="KAP_P-loop"/>
</dbReference>
<sequence length="653" mass="77486">MGENLEYKFLSNTPIGKDLFEGKSQEKIACVVSDILKDDKFQVIGIDGGWGTGKSNLVKIIESKLDSQKEKKERRENLYNFFIYDVWGYQEDDQRKAILIELTNFIIDKELAKNQKWKDKLKRLLAKEREITTINTPYLSVGFIFSLFSIIYIPAIQVFRDSNEKIFGIENLFWKLVLVLFPLFIVLGIYIYNLFKYWGKKKRFWSSFKFASQETFQIYTNKQREETKVETISENEPSVRDFRDWMKEIDSDLKEKKLIIVFDNFDRLPRKQILSIWSLIHIFFSDTKYNNIKVIIPFDRLHIKNAFRELNVDSQKNENTSKRGKIDFANDYINKTFDLVYRVSPPIMSDWKSFFKHCWTEAFRNSVDENEYLKVEQIFEVYAKTITPREIIAFINEIVSLKLLHCNIPERYIGLFVINKDQILENPLTAITKSDFLSGLSYLYKDDDNFPKYITALSYQINPENALEVIYRRQLEDCLVNNNVNLFNEISKTNVFNKIVFTVIEELKDFDKPILTLNSLTQDANINGIEQQNIWDNIYLKIKTDAFPNFELKEFQKILFIRVGRQYKEAWANKIIESLYSNDAFDSVVYAKKIDELDTIDKENSFRIDIFKQLKTKNVSVDKFIVLVKNKRNEYNNYKIVTEKSDLDEYFRN</sequence>
<feature type="transmembrane region" description="Helical" evidence="1">
    <location>
        <begin position="138"/>
        <end position="160"/>
    </location>
</feature>
<protein>
    <recommendedName>
        <fullName evidence="2">KAP NTPase domain-containing protein</fullName>
    </recommendedName>
</protein>
<keyword evidence="1" id="KW-1133">Transmembrane helix</keyword>
<feature type="domain" description="KAP NTPase" evidence="2">
    <location>
        <begin position="41"/>
        <end position="401"/>
    </location>
</feature>
<dbReference type="SUPFAM" id="SSF52540">
    <property type="entry name" value="P-loop containing nucleoside triphosphate hydrolases"/>
    <property type="match status" value="1"/>
</dbReference>
<accession>A0A5J4RWC3</accession>
<organism evidence="3">
    <name type="scientific">termite gut metagenome</name>
    <dbReference type="NCBI Taxonomy" id="433724"/>
    <lineage>
        <taxon>unclassified sequences</taxon>
        <taxon>metagenomes</taxon>
        <taxon>organismal metagenomes</taxon>
    </lineage>
</organism>
<keyword evidence="1" id="KW-0812">Transmembrane</keyword>
<gene>
    <name evidence="3" type="ORF">EZS27_013672</name>
</gene>